<comment type="caution">
    <text evidence="9">The sequence shown here is derived from an EMBL/GenBank/DDBJ whole genome shotgun (WGS) entry which is preliminary data.</text>
</comment>
<feature type="domain" description="Glycosyltransferase subfamily 4-like N-terminal" evidence="8">
    <location>
        <begin position="21"/>
        <end position="181"/>
    </location>
</feature>
<keyword evidence="4 7" id="KW-1133">Transmembrane helix</keyword>
<evidence type="ECO:0000256" key="5">
    <source>
        <dbReference type="ARBA" id="ARBA00023136"/>
    </source>
</evidence>
<evidence type="ECO:0000256" key="4">
    <source>
        <dbReference type="ARBA" id="ARBA00022989"/>
    </source>
</evidence>
<evidence type="ECO:0000313" key="10">
    <source>
        <dbReference type="Proteomes" id="UP000319836"/>
    </source>
</evidence>
<proteinExistence type="predicted"/>
<feature type="compositionally biased region" description="Low complexity" evidence="6">
    <location>
        <begin position="403"/>
        <end position="412"/>
    </location>
</feature>
<gene>
    <name evidence="9" type="ORF">E6K80_10585</name>
</gene>
<reference evidence="9 10" key="1">
    <citation type="journal article" date="2019" name="Nat. Microbiol.">
        <title>Mediterranean grassland soil C-N compound turnover is dependent on rainfall and depth, and is mediated by genomically divergent microorganisms.</title>
        <authorList>
            <person name="Diamond S."/>
            <person name="Andeer P.F."/>
            <person name="Li Z."/>
            <person name="Crits-Christoph A."/>
            <person name="Burstein D."/>
            <person name="Anantharaman K."/>
            <person name="Lane K.R."/>
            <person name="Thomas B.C."/>
            <person name="Pan C."/>
            <person name="Northen T.R."/>
            <person name="Banfield J.F."/>
        </authorList>
    </citation>
    <scope>NUCLEOTIDE SEQUENCE [LARGE SCALE GENOMIC DNA]</scope>
    <source>
        <strain evidence="9">WS_10</strain>
    </source>
</reference>
<feature type="transmembrane region" description="Helical" evidence="7">
    <location>
        <begin position="461"/>
        <end position="480"/>
    </location>
</feature>
<dbReference type="Proteomes" id="UP000319836">
    <property type="component" value="Unassembled WGS sequence"/>
</dbReference>
<feature type="transmembrane region" description="Helical" evidence="7">
    <location>
        <begin position="545"/>
        <end position="563"/>
    </location>
</feature>
<dbReference type="InterPro" id="IPR050194">
    <property type="entry name" value="Glycosyltransferase_grp1"/>
</dbReference>
<dbReference type="AlphaFoldDB" id="A0A538U1V6"/>
<sequence length="577" mass="63489">MSGALRLVAVNFRDPAHPEAGGAELHLEEILLEAVRRGHHVTWLASGFPGGAPAVEHRGMRVVRRGSWWNFNLIARGVLEREFSHPPPDLVIEDINKVPCFTAGATPAPVAVIVPHLFGSTAFREAPWPIARYVVALEARIPSHYRGARFLAISESTRDDLIARGVPADRVTVVHCGLDHDTYRADLTPKRARPTALYVGRLRRYKGVDWTIRVMPRVIARVPGARLEVIGDGPDRPRLDAMLARSGAAHAVEFLGFLPRPEKARRLREAWVLVQPSPKEGWGLTVIEAGASGTAVVAADSPGLRDSVLRDRTGLLVPFGDDAALEEALVRGRVGRALHVARLRRAFARRAARFPSRGDQTRSRRRRRRRRGGGGERARGRGRARASFRRPPARFGRRRPRARCGPIRRGPPMNLEGGRPYSGKGVWALVAKIGLSVGLMAFLFARIPFHEVLESIRGARREWLAAALGLLIASNVLGAYQWARLLAAVEIRIPFWKVCAYYHVGLFFNNFLPANIGGDIARVLDASRYGPNRTTAVSTVIMDRLIGTVALAGMALLTTLPAIDRFHLTLVSLALVA</sequence>
<dbReference type="Gene3D" id="3.40.50.2000">
    <property type="entry name" value="Glycogen Phosphorylase B"/>
    <property type="match status" value="2"/>
</dbReference>
<evidence type="ECO:0000256" key="1">
    <source>
        <dbReference type="ARBA" id="ARBA00004651"/>
    </source>
</evidence>
<protein>
    <submittedName>
        <fullName evidence="9">Flippase-like domain-containing protein</fullName>
    </submittedName>
</protein>
<dbReference type="InterPro" id="IPR028098">
    <property type="entry name" value="Glyco_trans_4-like_N"/>
</dbReference>
<evidence type="ECO:0000256" key="2">
    <source>
        <dbReference type="ARBA" id="ARBA00022475"/>
    </source>
</evidence>
<dbReference type="CDD" id="cd03801">
    <property type="entry name" value="GT4_PimA-like"/>
    <property type="match status" value="1"/>
</dbReference>
<evidence type="ECO:0000256" key="7">
    <source>
        <dbReference type="SAM" id="Phobius"/>
    </source>
</evidence>
<dbReference type="GO" id="GO:0016757">
    <property type="term" value="F:glycosyltransferase activity"/>
    <property type="evidence" value="ECO:0007669"/>
    <property type="project" value="TreeGrafter"/>
</dbReference>
<feature type="transmembrane region" description="Helical" evidence="7">
    <location>
        <begin position="426"/>
        <end position="449"/>
    </location>
</feature>
<dbReference type="EMBL" id="VBPA01000266">
    <property type="protein sequence ID" value="TMQ69781.1"/>
    <property type="molecule type" value="Genomic_DNA"/>
</dbReference>
<evidence type="ECO:0000259" key="8">
    <source>
        <dbReference type="Pfam" id="PF13439"/>
    </source>
</evidence>
<keyword evidence="2" id="KW-1003">Cell membrane</keyword>
<dbReference type="InterPro" id="IPR022791">
    <property type="entry name" value="L-PG_synthase/AglD"/>
</dbReference>
<dbReference type="Pfam" id="PF13692">
    <property type="entry name" value="Glyco_trans_1_4"/>
    <property type="match status" value="1"/>
</dbReference>
<dbReference type="PANTHER" id="PTHR45947:SF3">
    <property type="entry name" value="SULFOQUINOVOSYL TRANSFERASE SQD2"/>
    <property type="match status" value="1"/>
</dbReference>
<comment type="subcellular location">
    <subcellularLocation>
        <location evidence="1">Cell membrane</location>
        <topology evidence="1">Multi-pass membrane protein</topology>
    </subcellularLocation>
</comment>
<dbReference type="Pfam" id="PF03706">
    <property type="entry name" value="LPG_synthase_TM"/>
    <property type="match status" value="1"/>
</dbReference>
<dbReference type="PANTHER" id="PTHR45947">
    <property type="entry name" value="SULFOQUINOVOSYL TRANSFERASE SQD2"/>
    <property type="match status" value="1"/>
</dbReference>
<dbReference type="GO" id="GO:0005886">
    <property type="term" value="C:plasma membrane"/>
    <property type="evidence" value="ECO:0007669"/>
    <property type="project" value="UniProtKB-SubCell"/>
</dbReference>
<evidence type="ECO:0000313" key="9">
    <source>
        <dbReference type="EMBL" id="TMQ69781.1"/>
    </source>
</evidence>
<feature type="compositionally biased region" description="Basic residues" evidence="6">
    <location>
        <begin position="363"/>
        <end position="372"/>
    </location>
</feature>
<dbReference type="NCBIfam" id="TIGR00374">
    <property type="entry name" value="flippase-like domain"/>
    <property type="match status" value="1"/>
</dbReference>
<feature type="non-terminal residue" evidence="9">
    <location>
        <position position="577"/>
    </location>
</feature>
<dbReference type="Pfam" id="PF13439">
    <property type="entry name" value="Glyco_transf_4"/>
    <property type="match status" value="1"/>
</dbReference>
<keyword evidence="5 7" id="KW-0472">Membrane</keyword>
<feature type="compositionally biased region" description="Basic residues" evidence="6">
    <location>
        <begin position="380"/>
        <end position="402"/>
    </location>
</feature>
<accession>A0A538U1V6</accession>
<keyword evidence="3 7" id="KW-0812">Transmembrane</keyword>
<name>A0A538U1V6_UNCEI</name>
<dbReference type="SUPFAM" id="SSF53756">
    <property type="entry name" value="UDP-Glycosyltransferase/glycogen phosphorylase"/>
    <property type="match status" value="1"/>
</dbReference>
<evidence type="ECO:0000256" key="6">
    <source>
        <dbReference type="SAM" id="MobiDB-lite"/>
    </source>
</evidence>
<feature type="region of interest" description="Disordered" evidence="6">
    <location>
        <begin position="354"/>
        <end position="415"/>
    </location>
</feature>
<feature type="transmembrane region" description="Helical" evidence="7">
    <location>
        <begin position="500"/>
        <end position="524"/>
    </location>
</feature>
<organism evidence="9 10">
    <name type="scientific">Eiseniibacteriota bacterium</name>
    <dbReference type="NCBI Taxonomy" id="2212470"/>
    <lineage>
        <taxon>Bacteria</taxon>
        <taxon>Candidatus Eiseniibacteriota</taxon>
    </lineage>
</organism>
<evidence type="ECO:0000256" key="3">
    <source>
        <dbReference type="ARBA" id="ARBA00022692"/>
    </source>
</evidence>